<dbReference type="STRING" id="626523.GCWU000342_01347"/>
<feature type="compositionally biased region" description="Basic and acidic residues" evidence="6">
    <location>
        <begin position="352"/>
        <end position="375"/>
    </location>
</feature>
<feature type="region of interest" description="Disordered" evidence="6">
    <location>
        <begin position="348"/>
        <end position="375"/>
    </location>
</feature>
<dbReference type="Proteomes" id="UP000003494">
    <property type="component" value="Unassembled WGS sequence"/>
</dbReference>
<evidence type="ECO:0000256" key="3">
    <source>
        <dbReference type="ARBA" id="ARBA00022691"/>
    </source>
</evidence>
<dbReference type="Gene3D" id="2.40.50.140">
    <property type="entry name" value="Nucleic acid-binding proteins"/>
    <property type="match status" value="1"/>
</dbReference>
<feature type="binding site" evidence="4">
    <location>
        <position position="394"/>
    </location>
    <ligand>
        <name>S-adenosyl-L-methionine</name>
        <dbReference type="ChEBI" id="CHEBI:59789"/>
    </ligand>
</feature>
<feature type="binding site" evidence="4">
    <location>
        <position position="415"/>
    </location>
    <ligand>
        <name>S-adenosyl-L-methionine</name>
        <dbReference type="ChEBI" id="CHEBI:59789"/>
    </ligand>
</feature>
<evidence type="ECO:0000256" key="6">
    <source>
        <dbReference type="SAM" id="MobiDB-lite"/>
    </source>
</evidence>
<feature type="binding site" evidence="4">
    <location>
        <position position="314"/>
    </location>
    <ligand>
        <name>S-adenosyl-L-methionine</name>
        <dbReference type="ChEBI" id="CHEBI:59789"/>
    </ligand>
</feature>
<evidence type="ECO:0000256" key="2">
    <source>
        <dbReference type="ARBA" id="ARBA00022679"/>
    </source>
</evidence>
<dbReference type="AlphaFoldDB" id="C4GBP4"/>
<comment type="caution">
    <text evidence="7">The sequence shown here is derived from an EMBL/GenBank/DDBJ whole genome shotgun (WGS) entry which is preliminary data.</text>
</comment>
<feature type="binding site" evidence="4">
    <location>
        <position position="460"/>
    </location>
    <ligand>
        <name>S-adenosyl-L-methionine</name>
        <dbReference type="ChEBI" id="CHEBI:59789"/>
    </ligand>
</feature>
<comment type="similarity">
    <text evidence="4">Belongs to the class I-like SAM-binding methyltransferase superfamily. RNA M5U methyltransferase family.</text>
</comment>
<reference evidence="7" key="1">
    <citation type="submission" date="2009-04" db="EMBL/GenBank/DDBJ databases">
        <authorList>
            <person name="Weinstock G."/>
            <person name="Sodergren E."/>
            <person name="Clifton S."/>
            <person name="Fulton L."/>
            <person name="Fulton B."/>
            <person name="Courtney L."/>
            <person name="Fronick C."/>
            <person name="Harrison M."/>
            <person name="Strong C."/>
            <person name="Farmer C."/>
            <person name="Delahaunty K."/>
            <person name="Markovic C."/>
            <person name="Hall O."/>
            <person name="Minx P."/>
            <person name="Tomlinson C."/>
            <person name="Mitreva M."/>
            <person name="Nelson J."/>
            <person name="Hou S."/>
            <person name="Wollam A."/>
            <person name="Pepin K.H."/>
            <person name="Johnson M."/>
            <person name="Bhonagiri V."/>
            <person name="Nash W.E."/>
            <person name="Warren W."/>
            <person name="Chinwalla A."/>
            <person name="Mardis E.R."/>
            <person name="Wilson R.K."/>
        </authorList>
    </citation>
    <scope>NUCLEOTIDE SEQUENCE [LARGE SCALE GENOMIC DNA]</scope>
    <source>
        <strain evidence="7">DSM 14600</strain>
    </source>
</reference>
<name>C4GBP4_9FIRM</name>
<dbReference type="InterPro" id="IPR029063">
    <property type="entry name" value="SAM-dependent_MTases_sf"/>
</dbReference>
<dbReference type="EC" id="2.1.1.-" evidence="7"/>
<dbReference type="InterPro" id="IPR010280">
    <property type="entry name" value="U5_MeTrfase_fam"/>
</dbReference>
<sequence>MKRGQEAEGIVRRVDFPNKGQVELAESEESVGQGAKSSRMVTVKHVLPGQKIRLRLKKAGRSKRQGILLEVLKKAPNELEQAACPHFAECGGCSYQNLPYEDQRKLKEDQIRHLMQPLFGEGVDRIFEGVTASPAHQEYRNKMEFSFGDQTKGGQLALGMHKRGSFYDIVTVDQCRIISQDMRDLLRLTLDFFTERRLGFYHKICHEGYLRHLLVRRAQRTGMLMVDLVTSTDRVDREGRPFTEEEEKKLLGDWKQLLLSHNWSDELAGILHTQNDSPADAIEDQGTELLYGRDFLTEEILGLRFDITPFSFFQTNSPGAEVLYETVREFIGGDEKGRENIDLSTVLSLPEGADKEQEQSHSDGEAKKRDHFDGQEKNRNNLDCIKGKTVFDLYSGTGTIAQILAPAAGHVIGVEIVEEAVAAARANAKKNGLDNCEFIAGDVLKVIDDIEDKPDFIVLDPPRDGIHPKALDKIIDYGVESMIYISCKPTSLVRDLEILMARGYEVRRMRGVDMFPATGHVECIALIQRVKS</sequence>
<dbReference type="SUPFAM" id="SSF53335">
    <property type="entry name" value="S-adenosyl-L-methionine-dependent methyltransferases"/>
    <property type="match status" value="1"/>
</dbReference>
<dbReference type="GO" id="GO:0006396">
    <property type="term" value="P:RNA processing"/>
    <property type="evidence" value="ECO:0007669"/>
    <property type="project" value="InterPro"/>
</dbReference>
<evidence type="ECO:0000256" key="1">
    <source>
        <dbReference type="ARBA" id="ARBA00022603"/>
    </source>
</evidence>
<dbReference type="CDD" id="cd02440">
    <property type="entry name" value="AdoMet_MTases"/>
    <property type="match status" value="1"/>
</dbReference>
<feature type="active site" evidence="5">
    <location>
        <position position="487"/>
    </location>
</feature>
<keyword evidence="3 4" id="KW-0949">S-adenosyl-L-methionine</keyword>
<dbReference type="HOGENOM" id="CLU_014689_7_2_9"/>
<keyword evidence="8" id="KW-1185">Reference proteome</keyword>
<organism evidence="7 8">
    <name type="scientific">Shuttleworthella satelles DSM 14600</name>
    <dbReference type="NCBI Taxonomy" id="626523"/>
    <lineage>
        <taxon>Bacteria</taxon>
        <taxon>Bacillati</taxon>
        <taxon>Bacillota</taxon>
        <taxon>Clostridia</taxon>
        <taxon>Lachnospirales</taxon>
        <taxon>Lachnospiraceae</taxon>
        <taxon>Shuttleworthella</taxon>
    </lineage>
</organism>
<dbReference type="InterPro" id="IPR030390">
    <property type="entry name" value="MeTrfase_TrmA_AS"/>
</dbReference>
<evidence type="ECO:0000313" key="8">
    <source>
        <dbReference type="Proteomes" id="UP000003494"/>
    </source>
</evidence>
<dbReference type="RefSeq" id="WP_006906350.1">
    <property type="nucleotide sequence ID" value="NZ_GG665866.1"/>
</dbReference>
<keyword evidence="1 4" id="KW-0489">Methyltransferase</keyword>
<dbReference type="PANTHER" id="PTHR11061">
    <property type="entry name" value="RNA M5U METHYLTRANSFERASE"/>
    <property type="match status" value="1"/>
</dbReference>
<dbReference type="InterPro" id="IPR012340">
    <property type="entry name" value="NA-bd_OB-fold"/>
</dbReference>
<feature type="active site" description="Nucleophile" evidence="4">
    <location>
        <position position="487"/>
    </location>
</feature>
<dbReference type="PROSITE" id="PS51687">
    <property type="entry name" value="SAM_MT_RNA_M5U"/>
    <property type="match status" value="1"/>
</dbReference>
<dbReference type="Gene3D" id="2.40.50.1070">
    <property type="match status" value="1"/>
</dbReference>
<dbReference type="eggNOG" id="COG2265">
    <property type="taxonomic scope" value="Bacteria"/>
</dbReference>
<dbReference type="GO" id="GO:0032259">
    <property type="term" value="P:methylation"/>
    <property type="evidence" value="ECO:0007669"/>
    <property type="project" value="UniProtKB-KW"/>
</dbReference>
<dbReference type="PANTHER" id="PTHR11061:SF30">
    <property type="entry name" value="TRNA (URACIL(54)-C(5))-METHYLTRANSFERASE"/>
    <property type="match status" value="1"/>
</dbReference>
<dbReference type="Pfam" id="PF05958">
    <property type="entry name" value="tRNA_U5-meth_tr"/>
    <property type="match status" value="1"/>
</dbReference>
<dbReference type="EMBL" id="ACIP02000002">
    <property type="protein sequence ID" value="EEP28537.1"/>
    <property type="molecule type" value="Genomic_DNA"/>
</dbReference>
<dbReference type="GO" id="GO:0008173">
    <property type="term" value="F:RNA methyltransferase activity"/>
    <property type="evidence" value="ECO:0007669"/>
    <property type="project" value="InterPro"/>
</dbReference>
<evidence type="ECO:0000313" key="7">
    <source>
        <dbReference type="EMBL" id="EEP28537.1"/>
    </source>
</evidence>
<dbReference type="PROSITE" id="PS01230">
    <property type="entry name" value="TRMA_1"/>
    <property type="match status" value="1"/>
</dbReference>
<accession>C4GBP4</accession>
<dbReference type="Gene3D" id="3.40.50.150">
    <property type="entry name" value="Vaccinia Virus protein VP39"/>
    <property type="match status" value="1"/>
</dbReference>
<evidence type="ECO:0000256" key="4">
    <source>
        <dbReference type="PROSITE-ProRule" id="PRU01024"/>
    </source>
</evidence>
<gene>
    <name evidence="7" type="primary">rumA</name>
    <name evidence="7" type="ORF">GCWU000342_01347</name>
</gene>
<proteinExistence type="inferred from homology"/>
<protein>
    <submittedName>
        <fullName evidence="7">23S rRNA (Uracil-5-)-methyltransferase RumA</fullName>
        <ecNumber evidence="7">2.1.1.-</ecNumber>
    </submittedName>
</protein>
<keyword evidence="2 4" id="KW-0808">Transferase</keyword>
<evidence type="ECO:0000256" key="5">
    <source>
        <dbReference type="PROSITE-ProRule" id="PRU10015"/>
    </source>
</evidence>